<dbReference type="EC" id="2.5.1.3" evidence="18"/>
<evidence type="ECO:0000256" key="9">
    <source>
        <dbReference type="ARBA" id="ARBA00022777"/>
    </source>
</evidence>
<dbReference type="HAMAP" id="MF_00097">
    <property type="entry name" value="TMP_synthase"/>
    <property type="match status" value="1"/>
</dbReference>
<dbReference type="SUPFAM" id="SSF51391">
    <property type="entry name" value="Thiamin phosphate synthase"/>
    <property type="match status" value="1"/>
</dbReference>
<dbReference type="InterPro" id="IPR022998">
    <property type="entry name" value="ThiamineP_synth_TenI"/>
</dbReference>
<feature type="domain" description="Thiamine phosphate synthase/TenI" evidence="19">
    <location>
        <begin position="10"/>
        <end position="190"/>
    </location>
</feature>
<evidence type="ECO:0000256" key="14">
    <source>
        <dbReference type="ARBA" id="ARBA00037917"/>
    </source>
</evidence>
<evidence type="ECO:0000256" key="10">
    <source>
        <dbReference type="ARBA" id="ARBA00022840"/>
    </source>
</evidence>
<keyword evidence="12 18" id="KW-0784">Thiamine biosynthesis</keyword>
<dbReference type="InterPro" id="IPR034291">
    <property type="entry name" value="TMP_synthase"/>
</dbReference>
<dbReference type="GO" id="GO:0008902">
    <property type="term" value="F:hydroxymethylpyrimidine kinase activity"/>
    <property type="evidence" value="ECO:0007669"/>
    <property type="project" value="UniProtKB-EC"/>
</dbReference>
<evidence type="ECO:0000256" key="5">
    <source>
        <dbReference type="ARBA" id="ARBA00009879"/>
    </source>
</evidence>
<comment type="pathway">
    <text evidence="3">Cofactor biosynthesis; thiamine diphosphate biosynthesis; 4-amino-2-methyl-5-diphosphomethylpyrimidine from 5-amino-1-(5-phospho-D-ribosyl)imidazole: step 3/3.</text>
</comment>
<comment type="catalytic activity">
    <reaction evidence="16 18">
        <text>2-(2-carboxy-4-methylthiazol-5-yl)ethyl phosphate + 4-amino-2-methyl-5-(diphosphooxymethyl)pyrimidine + 2 H(+) = thiamine phosphate + CO2 + diphosphate</text>
        <dbReference type="Rhea" id="RHEA:47848"/>
        <dbReference type="ChEBI" id="CHEBI:15378"/>
        <dbReference type="ChEBI" id="CHEBI:16526"/>
        <dbReference type="ChEBI" id="CHEBI:33019"/>
        <dbReference type="ChEBI" id="CHEBI:37575"/>
        <dbReference type="ChEBI" id="CHEBI:57841"/>
        <dbReference type="ChEBI" id="CHEBI:62890"/>
        <dbReference type="EC" id="2.5.1.3"/>
    </reaction>
</comment>
<evidence type="ECO:0000313" key="22">
    <source>
        <dbReference type="Proteomes" id="UP000647491"/>
    </source>
</evidence>
<feature type="binding site" evidence="18">
    <location>
        <position position="72"/>
    </location>
    <ligand>
        <name>4-amino-2-methyl-5-(diphosphooxymethyl)pyrimidine</name>
        <dbReference type="ChEBI" id="CHEBI:57841"/>
    </ligand>
</feature>
<accession>A0ABR7NQT5</accession>
<evidence type="ECO:0000256" key="16">
    <source>
        <dbReference type="ARBA" id="ARBA00047851"/>
    </source>
</evidence>
<keyword evidence="9 21" id="KW-0418">Kinase</keyword>
<feature type="binding site" evidence="18">
    <location>
        <position position="92"/>
    </location>
    <ligand>
        <name>Mg(2+)</name>
        <dbReference type="ChEBI" id="CHEBI:18420"/>
    </ligand>
</feature>
<feature type="binding site" evidence="18">
    <location>
        <position position="111"/>
    </location>
    <ligand>
        <name>4-amino-2-methyl-5-(diphosphooxymethyl)pyrimidine</name>
        <dbReference type="ChEBI" id="CHEBI:57841"/>
    </ligand>
</feature>
<feature type="binding site" evidence="18">
    <location>
        <position position="140"/>
    </location>
    <ligand>
        <name>4-amino-2-methyl-5-(diphosphooxymethyl)pyrimidine</name>
        <dbReference type="ChEBI" id="CHEBI:57841"/>
    </ligand>
</feature>
<dbReference type="InterPro" id="IPR036206">
    <property type="entry name" value="ThiamineP_synth_sf"/>
</dbReference>
<dbReference type="SUPFAM" id="SSF53613">
    <property type="entry name" value="Ribokinase-like"/>
    <property type="match status" value="1"/>
</dbReference>
<comment type="catalytic activity">
    <reaction evidence="2">
        <text>4-amino-2-methyl-5-(phosphooxymethyl)pyrimidine + ATP = 4-amino-2-methyl-5-(diphosphooxymethyl)pyrimidine + ADP</text>
        <dbReference type="Rhea" id="RHEA:19893"/>
        <dbReference type="ChEBI" id="CHEBI:30616"/>
        <dbReference type="ChEBI" id="CHEBI:57841"/>
        <dbReference type="ChEBI" id="CHEBI:58354"/>
        <dbReference type="ChEBI" id="CHEBI:456216"/>
        <dbReference type="EC" id="2.7.4.7"/>
    </reaction>
</comment>
<evidence type="ECO:0000259" key="19">
    <source>
        <dbReference type="Pfam" id="PF02581"/>
    </source>
</evidence>
<feature type="binding site" evidence="18">
    <location>
        <begin position="137"/>
        <end position="139"/>
    </location>
    <ligand>
        <name>2-[(2R,5Z)-2-carboxy-4-methylthiazol-5(2H)-ylidene]ethyl phosphate</name>
        <dbReference type="ChEBI" id="CHEBI:62899"/>
    </ligand>
</feature>
<gene>
    <name evidence="21" type="primary">thiD</name>
    <name evidence="18" type="synonym">thiE</name>
    <name evidence="21" type="ORF">H8708_03735</name>
</gene>
<dbReference type="Proteomes" id="UP000647491">
    <property type="component" value="Unassembled WGS sequence"/>
</dbReference>
<comment type="catalytic activity">
    <reaction evidence="1">
        <text>4-amino-5-hydroxymethyl-2-methylpyrimidine + ATP = 4-amino-2-methyl-5-(phosphooxymethyl)pyrimidine + ADP + H(+)</text>
        <dbReference type="Rhea" id="RHEA:23096"/>
        <dbReference type="ChEBI" id="CHEBI:15378"/>
        <dbReference type="ChEBI" id="CHEBI:16892"/>
        <dbReference type="ChEBI" id="CHEBI:30616"/>
        <dbReference type="ChEBI" id="CHEBI:58354"/>
        <dbReference type="ChEBI" id="CHEBI:456216"/>
        <dbReference type="EC" id="2.7.1.49"/>
    </reaction>
</comment>
<feature type="binding site" evidence="18">
    <location>
        <position position="167"/>
    </location>
    <ligand>
        <name>2-[(2R,5Z)-2-carboxy-4-methylthiazol-5(2H)-ylidene]ethyl phosphate</name>
        <dbReference type="ChEBI" id="CHEBI:62899"/>
    </ligand>
</feature>
<keyword evidence="11 18" id="KW-0460">Magnesium</keyword>
<proteinExistence type="inferred from homology"/>
<comment type="catalytic activity">
    <reaction evidence="15 18">
        <text>4-methyl-5-(2-phosphooxyethyl)-thiazole + 4-amino-2-methyl-5-(diphosphooxymethyl)pyrimidine + H(+) = thiamine phosphate + diphosphate</text>
        <dbReference type="Rhea" id="RHEA:22328"/>
        <dbReference type="ChEBI" id="CHEBI:15378"/>
        <dbReference type="ChEBI" id="CHEBI:33019"/>
        <dbReference type="ChEBI" id="CHEBI:37575"/>
        <dbReference type="ChEBI" id="CHEBI:57841"/>
        <dbReference type="ChEBI" id="CHEBI:58296"/>
        <dbReference type="EC" id="2.5.1.3"/>
    </reaction>
</comment>
<evidence type="ECO:0000256" key="17">
    <source>
        <dbReference type="ARBA" id="ARBA00047883"/>
    </source>
</evidence>
<comment type="caution">
    <text evidence="21">The sequence shown here is derived from an EMBL/GenBank/DDBJ whole genome shotgun (WGS) entry which is preliminary data.</text>
</comment>
<comment type="pathway">
    <text evidence="4 18">Cofactor biosynthesis; thiamine diphosphate biosynthesis; thiamine phosphate from 4-amino-2-methyl-5-diphosphomethylpyrimidine and 4-methyl-5-(2-phosphoethyl)-thiazole: step 1/1.</text>
</comment>
<dbReference type="CDD" id="cd00564">
    <property type="entry name" value="TMP_TenI"/>
    <property type="match status" value="1"/>
</dbReference>
<dbReference type="InterPro" id="IPR004399">
    <property type="entry name" value="HMP/HMP-P_kinase_dom"/>
</dbReference>
<evidence type="ECO:0000256" key="2">
    <source>
        <dbReference type="ARBA" id="ARBA00000565"/>
    </source>
</evidence>
<name>A0ABR7NQT5_9FIRM</name>
<sequence>MNCRPEDMLVYAVTDRAWLKGESLKDQVEKALKGGVTFVQLREKNLDRRLFLEEAATIKELCDSFHVPFVINDDVEIALASGADGVHVGQKDMDVKEARRRLGPGKIIGVSCKTVEQAKAAEAGGADYLGVGAMYPTDTKSDTSQVTVETLKAICRAVDIPVVAIGGIRADRIQPLKGTGADGVAVVSAIFGQPDIEAAARRLKETAEMYLGRHRRRKTVLTIAGSDSSGGAGIQADLKTMLANGVYGMSAITALTAQNTTGVSGIFPVTPEFLAMQIDSVFSDIRPDAVKIGMVSSGELIRVIAERLSYYKAENIVVDPVMISTSGSRLLDEDAVGALKELLLPMAAVATPNIPEAEVLSGICIRSSEDMVRAAEIISREYGCAVLCKGGHRLNDANDLLYRDGGFCWFMGRRIDNPNTHGTGCTLSSAIASGLARGYSLEQAVERAKEYLSGALEAMLDLGSGSGPMDHGFQIP</sequence>
<keyword evidence="13" id="KW-0511">Multifunctional enzyme</keyword>
<evidence type="ECO:0000259" key="20">
    <source>
        <dbReference type="Pfam" id="PF08543"/>
    </source>
</evidence>
<dbReference type="GO" id="GO:0008972">
    <property type="term" value="F:phosphomethylpyrimidine kinase activity"/>
    <property type="evidence" value="ECO:0007669"/>
    <property type="project" value="UniProtKB-EC"/>
</dbReference>
<evidence type="ECO:0000256" key="8">
    <source>
        <dbReference type="ARBA" id="ARBA00022741"/>
    </source>
</evidence>
<evidence type="ECO:0000256" key="15">
    <source>
        <dbReference type="ARBA" id="ARBA00047334"/>
    </source>
</evidence>
<evidence type="ECO:0000256" key="11">
    <source>
        <dbReference type="ARBA" id="ARBA00022842"/>
    </source>
</evidence>
<protein>
    <recommendedName>
        <fullName evidence="18">Thiamine-phosphate synthase</fullName>
        <shortName evidence="18">TP synthase</shortName>
        <shortName evidence="18">TPS</shortName>
        <ecNumber evidence="18">2.5.1.3</ecNumber>
    </recommendedName>
    <alternativeName>
        <fullName evidence="18">Thiamine-phosphate pyrophosphorylase</fullName>
        <shortName evidence="18">TMP pyrophosphorylase</shortName>
        <shortName evidence="18">TMP-PPase</shortName>
    </alternativeName>
</protein>
<feature type="binding site" evidence="18">
    <location>
        <begin position="187"/>
        <end position="188"/>
    </location>
    <ligand>
        <name>2-[(2R,5Z)-2-carboxy-4-methylthiazol-5(2H)-ylidene]ethyl phosphate</name>
        <dbReference type="ChEBI" id="CHEBI:62899"/>
    </ligand>
</feature>
<feature type="binding site" evidence="18">
    <location>
        <begin position="40"/>
        <end position="44"/>
    </location>
    <ligand>
        <name>4-amino-2-methyl-5-(diphosphooxymethyl)pyrimidine</name>
        <dbReference type="ChEBI" id="CHEBI:57841"/>
    </ligand>
</feature>
<evidence type="ECO:0000256" key="6">
    <source>
        <dbReference type="ARBA" id="ARBA00022679"/>
    </source>
</evidence>
<comment type="catalytic activity">
    <reaction evidence="17 18">
        <text>2-[(2R,5Z)-2-carboxy-4-methylthiazol-5(2H)-ylidene]ethyl phosphate + 4-amino-2-methyl-5-(diphosphooxymethyl)pyrimidine + 2 H(+) = thiamine phosphate + CO2 + diphosphate</text>
        <dbReference type="Rhea" id="RHEA:47844"/>
        <dbReference type="ChEBI" id="CHEBI:15378"/>
        <dbReference type="ChEBI" id="CHEBI:16526"/>
        <dbReference type="ChEBI" id="CHEBI:33019"/>
        <dbReference type="ChEBI" id="CHEBI:37575"/>
        <dbReference type="ChEBI" id="CHEBI:57841"/>
        <dbReference type="ChEBI" id="CHEBI:62899"/>
        <dbReference type="EC" id="2.5.1.3"/>
    </reaction>
</comment>
<dbReference type="PANTHER" id="PTHR20858:SF17">
    <property type="entry name" value="HYDROXYMETHYLPYRIMIDINE_PHOSPHOMETHYLPYRIMIDINE KINASE THI20-RELATED"/>
    <property type="match status" value="1"/>
</dbReference>
<dbReference type="NCBIfam" id="TIGR00097">
    <property type="entry name" value="HMP-P_kinase"/>
    <property type="match status" value="1"/>
</dbReference>
<keyword evidence="6 18" id="KW-0808">Transferase</keyword>
<dbReference type="InterPro" id="IPR029056">
    <property type="entry name" value="Ribokinase-like"/>
</dbReference>
<dbReference type="CDD" id="cd01169">
    <property type="entry name" value="HMPP_kinase"/>
    <property type="match status" value="1"/>
</dbReference>
<comment type="function">
    <text evidence="18">Condenses 4-methyl-5-(beta-hydroxyethyl)thiazole monophosphate (THZ-P) and 2-methyl-4-amino-5-hydroxymethyl pyrimidine pyrophosphate (HMP-PP) to form thiamine monophosphate (TMP).</text>
</comment>
<keyword evidence="7 18" id="KW-0479">Metal-binding</keyword>
<comment type="similarity">
    <text evidence="18">Belongs to the thiamine-phosphate synthase family.</text>
</comment>
<dbReference type="InterPro" id="IPR013785">
    <property type="entry name" value="Aldolase_TIM"/>
</dbReference>
<dbReference type="Gene3D" id="3.20.20.70">
    <property type="entry name" value="Aldolase class I"/>
    <property type="match status" value="1"/>
</dbReference>
<dbReference type="Pfam" id="PF02581">
    <property type="entry name" value="TMP-TENI"/>
    <property type="match status" value="1"/>
</dbReference>
<evidence type="ECO:0000256" key="7">
    <source>
        <dbReference type="ARBA" id="ARBA00022723"/>
    </source>
</evidence>
<reference evidence="21 22" key="1">
    <citation type="submission" date="2020-08" db="EMBL/GenBank/DDBJ databases">
        <title>Genome public.</title>
        <authorList>
            <person name="Liu C."/>
            <person name="Sun Q."/>
        </authorList>
    </citation>
    <scope>NUCLEOTIDE SEQUENCE [LARGE SCALE GENOMIC DNA]</scope>
    <source>
        <strain evidence="21 22">BX10</strain>
    </source>
</reference>
<feature type="domain" description="Pyridoxamine kinase/Phosphomethylpyrimidine kinase" evidence="20">
    <location>
        <begin position="227"/>
        <end position="470"/>
    </location>
</feature>
<evidence type="ECO:0000256" key="13">
    <source>
        <dbReference type="ARBA" id="ARBA00023268"/>
    </source>
</evidence>
<comment type="similarity">
    <text evidence="5">Belongs to the ThiD family.</text>
</comment>
<dbReference type="EMBL" id="JACRTJ010000008">
    <property type="protein sequence ID" value="MBC8598348.1"/>
    <property type="molecule type" value="Genomic_DNA"/>
</dbReference>
<dbReference type="InterPro" id="IPR013749">
    <property type="entry name" value="PM/HMP-P_kinase-1"/>
</dbReference>
<evidence type="ECO:0000256" key="4">
    <source>
        <dbReference type="ARBA" id="ARBA00005165"/>
    </source>
</evidence>
<keyword evidence="22" id="KW-1185">Reference proteome</keyword>
<dbReference type="Gene3D" id="3.40.1190.20">
    <property type="match status" value="1"/>
</dbReference>
<evidence type="ECO:0000256" key="1">
    <source>
        <dbReference type="ARBA" id="ARBA00000151"/>
    </source>
</evidence>
<dbReference type="PANTHER" id="PTHR20858">
    <property type="entry name" value="PHOSPHOMETHYLPYRIMIDINE KINASE"/>
    <property type="match status" value="1"/>
</dbReference>
<dbReference type="NCBIfam" id="TIGR00693">
    <property type="entry name" value="thiE"/>
    <property type="match status" value="1"/>
</dbReference>
<feature type="binding site" evidence="18">
    <location>
        <position position="73"/>
    </location>
    <ligand>
        <name>Mg(2+)</name>
        <dbReference type="ChEBI" id="CHEBI:18420"/>
    </ligand>
</feature>
<evidence type="ECO:0000256" key="12">
    <source>
        <dbReference type="ARBA" id="ARBA00022977"/>
    </source>
</evidence>
<keyword evidence="8" id="KW-0547">Nucleotide-binding</keyword>
<keyword evidence="10" id="KW-0067">ATP-binding</keyword>
<organism evidence="21 22">
    <name type="scientific">Enterocloster hominis</name>
    <name type="common">ex Liu et al. 2021</name>
    <dbReference type="NCBI Taxonomy" id="2763663"/>
    <lineage>
        <taxon>Bacteria</taxon>
        <taxon>Bacillati</taxon>
        <taxon>Bacillota</taxon>
        <taxon>Clostridia</taxon>
        <taxon>Lachnospirales</taxon>
        <taxon>Lachnospiraceae</taxon>
        <taxon>Enterocloster</taxon>
    </lineage>
</organism>
<comment type="cofactor">
    <cofactor evidence="18">
        <name>Mg(2+)</name>
        <dbReference type="ChEBI" id="CHEBI:18420"/>
    </cofactor>
    <text evidence="18">Binds 1 Mg(2+) ion per subunit.</text>
</comment>
<evidence type="ECO:0000256" key="3">
    <source>
        <dbReference type="ARBA" id="ARBA00004769"/>
    </source>
</evidence>
<comment type="pathway">
    <text evidence="14">Cofactor biosynthesis; thiamine diphosphate biosynthesis; 4-amino-2-methyl-5-diphosphomethylpyrimidine from 5-amino-1-(5-phospho-D-ribosyl)imidazole: step 2/3.</text>
</comment>
<evidence type="ECO:0000313" key="21">
    <source>
        <dbReference type="EMBL" id="MBC8598348.1"/>
    </source>
</evidence>
<dbReference type="Pfam" id="PF08543">
    <property type="entry name" value="Phos_pyr_kin"/>
    <property type="match status" value="1"/>
</dbReference>
<evidence type="ECO:0000256" key="18">
    <source>
        <dbReference type="HAMAP-Rule" id="MF_00097"/>
    </source>
</evidence>